<organism evidence="3 4">
    <name type="scientific">Genlisea aurea</name>
    <dbReference type="NCBI Taxonomy" id="192259"/>
    <lineage>
        <taxon>Eukaryota</taxon>
        <taxon>Viridiplantae</taxon>
        <taxon>Streptophyta</taxon>
        <taxon>Embryophyta</taxon>
        <taxon>Tracheophyta</taxon>
        <taxon>Spermatophyta</taxon>
        <taxon>Magnoliopsida</taxon>
        <taxon>eudicotyledons</taxon>
        <taxon>Gunneridae</taxon>
        <taxon>Pentapetalae</taxon>
        <taxon>asterids</taxon>
        <taxon>lamiids</taxon>
        <taxon>Lamiales</taxon>
        <taxon>Lentibulariaceae</taxon>
        <taxon>Genlisea</taxon>
    </lineage>
</organism>
<sequence>VTRFKCKGFAVGVVFNHTIADGYGLSLMLSAMAEFARGARAPSTLPVWERHLFTARSPPQPCHVEKYYEDPATDAAARERIKQTELNLTTPAAIFLTGENLRAMRDRHGLHSFTKFELITAALWKTRTLLLKPDPDEITRVTCVSNARTARAMRRVPKGYYGNVVFTPSAACSAAEMAGKRMDEVAAMVRGAKGLLRDPEYFQSTVDHIATRASLSHIRLNLTVSDFGRLGFDRLDFGWGEPYYAGSPIVKHWVTFYQTVRNVAGSGAGEDETMVCLRVPKGFEVDFLRMMMGE</sequence>
<keyword evidence="2" id="KW-0808">Transferase</keyword>
<dbReference type="InterPro" id="IPR023213">
    <property type="entry name" value="CAT-like_dom_sf"/>
</dbReference>
<dbReference type="EMBL" id="AUSU01003122">
    <property type="protein sequence ID" value="EPS67419.1"/>
    <property type="molecule type" value="Genomic_DNA"/>
</dbReference>
<evidence type="ECO:0000313" key="4">
    <source>
        <dbReference type="Proteomes" id="UP000015453"/>
    </source>
</evidence>
<feature type="non-terminal residue" evidence="3">
    <location>
        <position position="1"/>
    </location>
</feature>
<comment type="similarity">
    <text evidence="1">Belongs to the plant acyltransferase family.</text>
</comment>
<accession>S8CJS8</accession>
<evidence type="ECO:0000256" key="1">
    <source>
        <dbReference type="ARBA" id="ARBA00009861"/>
    </source>
</evidence>
<dbReference type="Gene3D" id="3.30.559.10">
    <property type="entry name" value="Chloramphenicol acetyltransferase-like domain"/>
    <property type="match status" value="2"/>
</dbReference>
<reference evidence="3 4" key="1">
    <citation type="journal article" date="2013" name="BMC Genomics">
        <title>The miniature genome of a carnivorous plant Genlisea aurea contains a low number of genes and short non-coding sequences.</title>
        <authorList>
            <person name="Leushkin E.V."/>
            <person name="Sutormin R.A."/>
            <person name="Nabieva E.R."/>
            <person name="Penin A.A."/>
            <person name="Kondrashov A.S."/>
            <person name="Logacheva M.D."/>
        </authorList>
    </citation>
    <scope>NUCLEOTIDE SEQUENCE [LARGE SCALE GENOMIC DNA]</scope>
</reference>
<comment type="caution">
    <text evidence="3">The sequence shown here is derived from an EMBL/GenBank/DDBJ whole genome shotgun (WGS) entry which is preliminary data.</text>
</comment>
<dbReference type="PANTHER" id="PTHR31147:SF66">
    <property type="entry name" value="OS05G0315700 PROTEIN"/>
    <property type="match status" value="1"/>
</dbReference>
<evidence type="ECO:0000313" key="3">
    <source>
        <dbReference type="EMBL" id="EPS67419.1"/>
    </source>
</evidence>
<protein>
    <submittedName>
        <fullName evidence="3">Uncharacterized protein</fullName>
    </submittedName>
</protein>
<keyword evidence="4" id="KW-1185">Reference proteome</keyword>
<evidence type="ECO:0000256" key="2">
    <source>
        <dbReference type="ARBA" id="ARBA00022679"/>
    </source>
</evidence>
<dbReference type="InterPro" id="IPR050898">
    <property type="entry name" value="Plant_acyltransferase"/>
</dbReference>
<dbReference type="OrthoDB" id="671439at2759"/>
<proteinExistence type="inferred from homology"/>
<gene>
    <name evidence="3" type="ORF">M569_07356</name>
</gene>
<dbReference type="GO" id="GO:0016740">
    <property type="term" value="F:transferase activity"/>
    <property type="evidence" value="ECO:0007669"/>
    <property type="project" value="UniProtKB-KW"/>
</dbReference>
<dbReference type="PANTHER" id="PTHR31147">
    <property type="entry name" value="ACYL TRANSFERASE 4"/>
    <property type="match status" value="1"/>
</dbReference>
<name>S8CJS8_9LAMI</name>
<dbReference type="Pfam" id="PF02458">
    <property type="entry name" value="Transferase"/>
    <property type="match status" value="1"/>
</dbReference>
<dbReference type="AlphaFoldDB" id="S8CJS8"/>
<dbReference type="Proteomes" id="UP000015453">
    <property type="component" value="Unassembled WGS sequence"/>
</dbReference>